<dbReference type="RefSeq" id="WP_072790856.1">
    <property type="nucleotide sequence ID" value="NZ_FQUL01000021.1"/>
</dbReference>
<evidence type="ECO:0000313" key="4">
    <source>
        <dbReference type="Proteomes" id="UP000184295"/>
    </source>
</evidence>
<dbReference type="Gene3D" id="6.10.250.2410">
    <property type="match status" value="1"/>
</dbReference>
<keyword evidence="4" id="KW-1185">Reference proteome</keyword>
<dbReference type="STRING" id="1121881.SAMN02745225_01531"/>
<dbReference type="AlphaFoldDB" id="A0A1M4W2V5"/>
<sequence length="259" mass="28929">MKANGFGGSLDALIGQVSSGKVDIRTIALLSLISEFTAALESNHDKELDSLSRFVSEMAILLRYKCRYILGKDSEEDLELEDISTAEEKEVLLISLLGATVFREVSIELERKLQETSLTVPRSVGPDLSLVAEIKDPLRKISPMQLRDTFERILHVVEREVVDASHITSVPVSVREVGETVMRRLLSQSEVTFTDLVLFAKSRFEIVVSFLLILEGSRVGFLELEMVEGTEKDLVLVRISREASQSAAEVFAEIFRVIE</sequence>
<dbReference type="PANTHER" id="PTHR33969">
    <property type="entry name" value="SEGREGATION AND CONDENSATION PROTEIN A"/>
    <property type="match status" value="1"/>
</dbReference>
<proteinExistence type="predicted"/>
<accession>A0A1M4W2V5</accession>
<evidence type="ECO:0000256" key="2">
    <source>
        <dbReference type="ARBA" id="ARBA00044777"/>
    </source>
</evidence>
<evidence type="ECO:0000313" key="3">
    <source>
        <dbReference type="EMBL" id="SHE75601.1"/>
    </source>
</evidence>
<dbReference type="Proteomes" id="UP000184295">
    <property type="component" value="Unassembled WGS sequence"/>
</dbReference>
<dbReference type="OrthoDB" id="9811016at2"/>
<dbReference type="GO" id="GO:0007059">
    <property type="term" value="P:chromosome segregation"/>
    <property type="evidence" value="ECO:0007669"/>
    <property type="project" value="UniProtKB-KW"/>
</dbReference>
<evidence type="ECO:0000256" key="1">
    <source>
        <dbReference type="ARBA" id="ARBA00022829"/>
    </source>
</evidence>
<dbReference type="InterPro" id="IPR003768">
    <property type="entry name" value="ScpA"/>
</dbReference>
<reference evidence="4" key="1">
    <citation type="submission" date="2016-11" db="EMBL/GenBank/DDBJ databases">
        <authorList>
            <person name="Varghese N."/>
            <person name="Submissions S."/>
        </authorList>
    </citation>
    <scope>NUCLEOTIDE SEQUENCE [LARGE SCALE GENOMIC DNA]</scope>
    <source>
        <strain evidence="4">DSM 19514</strain>
    </source>
</reference>
<protein>
    <recommendedName>
        <fullName evidence="2">Segregation and condensation protein A</fullName>
    </recommendedName>
</protein>
<dbReference type="PANTHER" id="PTHR33969:SF2">
    <property type="entry name" value="SEGREGATION AND CONDENSATION PROTEIN A"/>
    <property type="match status" value="1"/>
</dbReference>
<dbReference type="EMBL" id="FQUL01000021">
    <property type="protein sequence ID" value="SHE75601.1"/>
    <property type="molecule type" value="Genomic_DNA"/>
</dbReference>
<name>A0A1M4W2V5_9ACTN</name>
<gene>
    <name evidence="3" type="ORF">SAMN02745225_01531</name>
</gene>
<dbReference type="Pfam" id="PF02616">
    <property type="entry name" value="SMC_ScpA"/>
    <property type="match status" value="1"/>
</dbReference>
<keyword evidence="1" id="KW-0159">Chromosome partition</keyword>
<organism evidence="3 4">
    <name type="scientific">Ferrithrix thermotolerans DSM 19514</name>
    <dbReference type="NCBI Taxonomy" id="1121881"/>
    <lineage>
        <taxon>Bacteria</taxon>
        <taxon>Bacillati</taxon>
        <taxon>Actinomycetota</taxon>
        <taxon>Acidimicrobiia</taxon>
        <taxon>Acidimicrobiales</taxon>
        <taxon>Acidimicrobiaceae</taxon>
        <taxon>Ferrithrix</taxon>
    </lineage>
</organism>